<gene>
    <name evidence="4" type="ORF">HNP82_003092</name>
</gene>
<dbReference type="Proteomes" id="UP000543642">
    <property type="component" value="Unassembled WGS sequence"/>
</dbReference>
<sequence>MKLAYFSLTPGGDALCYQLAQVLPGEVVTRQSLKDQGLSFSNKVRELWPALDGFIFVMAAGIVVRTIAPLITSKDQDPAVVVMDSRGNFAVSLLSGHLGGANDLARNMAGITGGQPVITTGTDVEQTLAFDLFARENHMEIENLEAMKYVSGAMIAKEPVHVWCPWRQEWDFPENVHLHIKDLDWDTEEKDHTPGVFIGQTWDEEGLELDRERTVFLRPCDLFVGVGCKKNVDPEEMEKAFLDFLNKNGVTVGQVAAVATIPLKKEEPAITKLCQTFSIRKIFIDSEPINALESQGKVGVSEFVRSVTGVASVSEGCALSGAAGKDLIKKDKDVFESRLVCQKTRYPGITFALAQRRHRKA</sequence>
<keyword evidence="4" id="KW-0378">Hydrolase</keyword>
<comment type="caution">
    <text evidence="4">The sequence shown here is derived from an EMBL/GenBank/DDBJ whole genome shotgun (WGS) entry which is preliminary data.</text>
</comment>
<dbReference type="InterPro" id="IPR052553">
    <property type="entry name" value="CbiG_hydrolase"/>
</dbReference>
<feature type="domain" description="Cobalamin biosynthesis central region" evidence="3">
    <location>
        <begin position="129"/>
        <end position="204"/>
    </location>
</feature>
<reference evidence="4 5" key="1">
    <citation type="submission" date="2020-08" db="EMBL/GenBank/DDBJ databases">
        <title>Genomic Encyclopedia of Type Strains, Phase IV (KMG-IV): sequencing the most valuable type-strain genomes for metagenomic binning, comparative biology and taxonomic classification.</title>
        <authorList>
            <person name="Goeker M."/>
        </authorList>
    </citation>
    <scope>NUCLEOTIDE SEQUENCE [LARGE SCALE GENOMIC DNA]</scope>
    <source>
        <strain evidence="4 5">DSM 106146</strain>
    </source>
</reference>
<dbReference type="GO" id="GO:0043779">
    <property type="term" value="F:cobalt-precorrin-5A acetaldehyde-lyase activity"/>
    <property type="evidence" value="ECO:0007669"/>
    <property type="project" value="UniProtKB-EC"/>
</dbReference>
<name>A0A7W8HCG4_9FIRM</name>
<dbReference type="InterPro" id="IPR036518">
    <property type="entry name" value="CobE/GbiG_C_sf"/>
</dbReference>
<dbReference type="InterPro" id="IPR038029">
    <property type="entry name" value="GbiG_N_sf"/>
</dbReference>
<protein>
    <submittedName>
        <fullName evidence="4">Cobalt-precorrin 5A hydrolase</fullName>
        <ecNumber evidence="4">3.7.1.12</ecNumber>
    </submittedName>
</protein>
<dbReference type="Pfam" id="PF11760">
    <property type="entry name" value="CbiG_N"/>
    <property type="match status" value="1"/>
</dbReference>
<dbReference type="PANTHER" id="PTHR37477">
    <property type="entry name" value="COBALT-PRECORRIN-5A HYDROLASE"/>
    <property type="match status" value="1"/>
</dbReference>
<dbReference type="Pfam" id="PF01890">
    <property type="entry name" value="CbiG_C"/>
    <property type="match status" value="1"/>
</dbReference>
<dbReference type="Gene3D" id="3.40.50.11220">
    <property type="match status" value="1"/>
</dbReference>
<feature type="domain" description="Cobalamin synthesis G N-terminal" evidence="2">
    <location>
        <begin position="44"/>
        <end position="123"/>
    </location>
</feature>
<dbReference type="SUPFAM" id="SSF159672">
    <property type="entry name" value="CbiG N-terminal domain-like"/>
    <property type="match status" value="1"/>
</dbReference>
<evidence type="ECO:0000313" key="5">
    <source>
        <dbReference type="Proteomes" id="UP000543642"/>
    </source>
</evidence>
<dbReference type="EMBL" id="JACHFW010000016">
    <property type="protein sequence ID" value="MBB5265941.1"/>
    <property type="molecule type" value="Genomic_DNA"/>
</dbReference>
<dbReference type="GO" id="GO:0009236">
    <property type="term" value="P:cobalamin biosynthetic process"/>
    <property type="evidence" value="ECO:0007669"/>
    <property type="project" value="InterPro"/>
</dbReference>
<dbReference type="EC" id="3.7.1.12" evidence="4"/>
<feature type="domain" description="CobE/GbiG C-terminal" evidence="1">
    <location>
        <begin position="222"/>
        <end position="354"/>
    </location>
</feature>
<evidence type="ECO:0000259" key="3">
    <source>
        <dbReference type="Pfam" id="PF11761"/>
    </source>
</evidence>
<organism evidence="4 5">
    <name type="scientific">Catenibacillus scindens</name>
    <dbReference type="NCBI Taxonomy" id="673271"/>
    <lineage>
        <taxon>Bacteria</taxon>
        <taxon>Bacillati</taxon>
        <taxon>Bacillota</taxon>
        <taxon>Clostridia</taxon>
        <taxon>Lachnospirales</taxon>
        <taxon>Lachnospiraceae</taxon>
        <taxon>Catenibacillus</taxon>
    </lineage>
</organism>
<dbReference type="PANTHER" id="PTHR37477:SF1">
    <property type="entry name" value="COBALT-PRECORRIN-5A HYDROLASE"/>
    <property type="match status" value="1"/>
</dbReference>
<evidence type="ECO:0000259" key="1">
    <source>
        <dbReference type="Pfam" id="PF01890"/>
    </source>
</evidence>
<dbReference type="RefSeq" id="WP_183776141.1">
    <property type="nucleotide sequence ID" value="NZ_CAWVEG010000161.1"/>
</dbReference>
<dbReference type="Gene3D" id="3.30.420.180">
    <property type="entry name" value="CobE/GbiG C-terminal domain"/>
    <property type="match status" value="1"/>
</dbReference>
<dbReference type="SUPFAM" id="SSF159664">
    <property type="entry name" value="CobE/GbiG C-terminal domain-like"/>
    <property type="match status" value="1"/>
</dbReference>
<dbReference type="Pfam" id="PF11761">
    <property type="entry name" value="CbiG_mid"/>
    <property type="match status" value="1"/>
</dbReference>
<evidence type="ECO:0000259" key="2">
    <source>
        <dbReference type="Pfam" id="PF11760"/>
    </source>
</evidence>
<proteinExistence type="predicted"/>
<dbReference type="AlphaFoldDB" id="A0A7W8HCG4"/>
<dbReference type="InterPro" id="IPR021745">
    <property type="entry name" value="CbiG_mid"/>
</dbReference>
<dbReference type="InterPro" id="IPR002750">
    <property type="entry name" value="CobE/GbiG_C"/>
</dbReference>
<keyword evidence="5" id="KW-1185">Reference proteome</keyword>
<accession>A0A7W8HCG4</accession>
<evidence type="ECO:0000313" key="4">
    <source>
        <dbReference type="EMBL" id="MBB5265941.1"/>
    </source>
</evidence>
<dbReference type="InterPro" id="IPR021744">
    <property type="entry name" value="CbiG_N"/>
</dbReference>